<protein>
    <recommendedName>
        <fullName evidence="3">TolB protein</fullName>
    </recommendedName>
</protein>
<proteinExistence type="predicted"/>
<name>A0A0F6YJF9_9BACT</name>
<accession>A0A0F6YJF9</accession>
<dbReference type="InterPro" id="IPR011042">
    <property type="entry name" value="6-blade_b-propeller_TolB-like"/>
</dbReference>
<dbReference type="AlphaFoldDB" id="A0A0F6YJF9"/>
<dbReference type="KEGG" id="samy:DB32_004127"/>
<dbReference type="EMBL" id="CP011125">
    <property type="protein sequence ID" value="AKF06978.1"/>
    <property type="molecule type" value="Genomic_DNA"/>
</dbReference>
<dbReference type="Gene3D" id="2.120.10.30">
    <property type="entry name" value="TolB, C-terminal domain"/>
    <property type="match status" value="1"/>
</dbReference>
<evidence type="ECO:0000313" key="2">
    <source>
        <dbReference type="Proteomes" id="UP000034883"/>
    </source>
</evidence>
<dbReference type="SUPFAM" id="SSF82171">
    <property type="entry name" value="DPP6 N-terminal domain-like"/>
    <property type="match status" value="1"/>
</dbReference>
<reference evidence="1 2" key="1">
    <citation type="submission" date="2015-03" db="EMBL/GenBank/DDBJ databases">
        <title>Genome assembly of Sandaracinus amylolyticus DSM 53668.</title>
        <authorList>
            <person name="Sharma G."/>
            <person name="Subramanian S."/>
        </authorList>
    </citation>
    <scope>NUCLEOTIDE SEQUENCE [LARGE SCALE GENOMIC DNA]</scope>
    <source>
        <strain evidence="1 2">DSM 53668</strain>
    </source>
</reference>
<dbReference type="Proteomes" id="UP000034883">
    <property type="component" value="Chromosome"/>
</dbReference>
<dbReference type="STRING" id="927083.DB32_004127"/>
<keyword evidence="2" id="KW-1185">Reference proteome</keyword>
<evidence type="ECO:0000313" key="1">
    <source>
        <dbReference type="EMBL" id="AKF06978.1"/>
    </source>
</evidence>
<gene>
    <name evidence="1" type="ORF">DB32_004127</name>
</gene>
<organism evidence="1 2">
    <name type="scientific">Sandaracinus amylolyticus</name>
    <dbReference type="NCBI Taxonomy" id="927083"/>
    <lineage>
        <taxon>Bacteria</taxon>
        <taxon>Pseudomonadati</taxon>
        <taxon>Myxococcota</taxon>
        <taxon>Polyangia</taxon>
        <taxon>Polyangiales</taxon>
        <taxon>Sandaracinaceae</taxon>
        <taxon>Sandaracinus</taxon>
    </lineage>
</organism>
<evidence type="ECO:0008006" key="3">
    <source>
        <dbReference type="Google" id="ProtNLM"/>
    </source>
</evidence>
<sequence length="672" mass="69050">MILALVGLPAGLVACAPDGAEPTLPAPVEVDDLPVIQLIEGEFDGEELSYRFLTPDGRVDADPIVGVAAEPLVDIPSQSCTTTSCTGGGYVAFSNVAGQRATVINGTVTSGSWVAACGSPPTGSLSGICQGVRLRNLYPGQQIERAYAELIELTPNGTTTSVEIVPNGAQIATPDFGFGEPTIPNGLFRFGELGRGSSSIANSVTMRWAFRGTTTGTEFTFRFLVQVRGLLVTPTVRASLSNGVRDNPGAGAYPSNAAIIPTAGRPIALSANGQYAAYVVGAIVHRKDLSTGSLSTFDAGCSVLNLDLSDDGAVLAYEAAGCLGLSQIYRYDYGVGGTPTLISTATGGGAGNQASRLPRLNSDGTVLVFQSQARNLAGQTVPNGRGCPDVYRYDSTTGEIHHVSAIRGSDFYAPTTARYAPCAATGDSVRFADVSDDGQRIVFVGGGRLDPAADTDAAPDVYVYDHSESLTGSVVVYPVTPAVTAPSHTAISGDGSVVAFCTDSCGRVVRASSAEGVGGLEVVTANPSGTAVTAGPNTYGIPTLSPSGRFVAFRGNATAGLVPPQSWSGFSAPGTQIYVCDTGAPIATPAANDLRRCWVASTIQLMPDTAFVPLAGAVQSGDQRLGLSYPSDTEAGYVAYYATPTNWGPLSTSGLFVSPVGDPRPQQPVDAR</sequence>